<dbReference type="InterPro" id="IPR024041">
    <property type="entry name" value="NH4_transpt_AmtB-like_dom"/>
</dbReference>
<comment type="similarity">
    <text evidence="2">Belongs to the ammonia transporter channel (TC 1.A.11.2) family.</text>
</comment>
<evidence type="ECO:0000256" key="2">
    <source>
        <dbReference type="ARBA" id="ARBA00005887"/>
    </source>
</evidence>
<evidence type="ECO:0000256" key="4">
    <source>
        <dbReference type="ARBA" id="ARBA00022692"/>
    </source>
</evidence>
<organism evidence="10">
    <name type="scientific">hydrothermal vent metagenome</name>
    <dbReference type="NCBI Taxonomy" id="652676"/>
    <lineage>
        <taxon>unclassified sequences</taxon>
        <taxon>metagenomes</taxon>
        <taxon>ecological metagenomes</taxon>
    </lineage>
</organism>
<dbReference type="GO" id="GO:0016020">
    <property type="term" value="C:membrane"/>
    <property type="evidence" value="ECO:0007669"/>
    <property type="project" value="UniProtKB-SubCell"/>
</dbReference>
<dbReference type="InterPro" id="IPR029020">
    <property type="entry name" value="Ammonium/urea_transptr"/>
</dbReference>
<feature type="transmembrane region" description="Helical" evidence="8">
    <location>
        <begin position="278"/>
        <end position="300"/>
    </location>
</feature>
<feature type="transmembrane region" description="Helical" evidence="8">
    <location>
        <begin position="51"/>
        <end position="70"/>
    </location>
</feature>
<dbReference type="NCBIfam" id="TIGR03644">
    <property type="entry name" value="marine_trans_1"/>
    <property type="match status" value="1"/>
</dbReference>
<dbReference type="PROSITE" id="PS01219">
    <property type="entry name" value="AMMONIUM_TRANSP"/>
    <property type="match status" value="1"/>
</dbReference>
<evidence type="ECO:0000313" key="10">
    <source>
        <dbReference type="EMBL" id="VAW99641.1"/>
    </source>
</evidence>
<keyword evidence="4 8" id="KW-0812">Transmembrane</keyword>
<reference evidence="10" key="1">
    <citation type="submission" date="2018-06" db="EMBL/GenBank/DDBJ databases">
        <authorList>
            <person name="Zhirakovskaya E."/>
        </authorList>
    </citation>
    <scope>NUCLEOTIDE SEQUENCE</scope>
</reference>
<proteinExistence type="inferred from homology"/>
<dbReference type="GO" id="GO:0097272">
    <property type="term" value="P:ammonium homeostasis"/>
    <property type="evidence" value="ECO:0007669"/>
    <property type="project" value="TreeGrafter"/>
</dbReference>
<dbReference type="EMBL" id="UOFR01000069">
    <property type="protein sequence ID" value="VAW99641.1"/>
    <property type="molecule type" value="Genomic_DNA"/>
</dbReference>
<name>A0A3B1A6E6_9ZZZZ</name>
<dbReference type="Pfam" id="PF00909">
    <property type="entry name" value="Ammonium_transp"/>
    <property type="match status" value="1"/>
</dbReference>
<evidence type="ECO:0000256" key="3">
    <source>
        <dbReference type="ARBA" id="ARBA00022448"/>
    </source>
</evidence>
<dbReference type="SUPFAM" id="SSF111352">
    <property type="entry name" value="Ammonium transporter"/>
    <property type="match status" value="1"/>
</dbReference>
<feature type="transmembrane region" description="Helical" evidence="8">
    <location>
        <begin position="332"/>
        <end position="353"/>
    </location>
</feature>
<evidence type="ECO:0000256" key="1">
    <source>
        <dbReference type="ARBA" id="ARBA00004141"/>
    </source>
</evidence>
<feature type="transmembrane region" description="Helical" evidence="8">
    <location>
        <begin position="123"/>
        <end position="142"/>
    </location>
</feature>
<keyword evidence="3" id="KW-0813">Transport</keyword>
<keyword evidence="5 8" id="KW-1133">Transmembrane helix</keyword>
<dbReference type="InterPro" id="IPR018047">
    <property type="entry name" value="Ammonium_transpt_CS"/>
</dbReference>
<evidence type="ECO:0000256" key="6">
    <source>
        <dbReference type="ARBA" id="ARBA00023136"/>
    </source>
</evidence>
<gene>
    <name evidence="10" type="ORF">MNBD_GAMMA21-1671</name>
</gene>
<dbReference type="PANTHER" id="PTHR11730:SF62">
    <property type="entry name" value="AMMONIUM TRANSPORTER SLL1017-RELATED"/>
    <property type="match status" value="1"/>
</dbReference>
<evidence type="ECO:0000256" key="5">
    <source>
        <dbReference type="ARBA" id="ARBA00022989"/>
    </source>
</evidence>
<keyword evidence="7" id="KW-0924">Ammonia transport</keyword>
<feature type="transmembrane region" description="Helical" evidence="8">
    <location>
        <begin position="389"/>
        <end position="413"/>
    </location>
</feature>
<feature type="transmembrane region" description="Helical" evidence="8">
    <location>
        <begin position="202"/>
        <end position="224"/>
    </location>
</feature>
<evidence type="ECO:0000256" key="7">
    <source>
        <dbReference type="ARBA" id="ARBA00023177"/>
    </source>
</evidence>
<feature type="transmembrane region" description="Helical" evidence="8">
    <location>
        <begin position="307"/>
        <end position="326"/>
    </location>
</feature>
<dbReference type="Gene3D" id="1.10.3430.10">
    <property type="entry name" value="Ammonium transporter AmtB like domains"/>
    <property type="match status" value="1"/>
</dbReference>
<protein>
    <submittedName>
        <fullName evidence="10">Ammonium transporter</fullName>
    </submittedName>
</protein>
<evidence type="ECO:0000259" key="9">
    <source>
        <dbReference type="Pfam" id="PF00909"/>
    </source>
</evidence>
<dbReference type="GO" id="GO:0008519">
    <property type="term" value="F:ammonium channel activity"/>
    <property type="evidence" value="ECO:0007669"/>
    <property type="project" value="InterPro"/>
</dbReference>
<dbReference type="PANTHER" id="PTHR11730">
    <property type="entry name" value="AMMONIUM TRANSPORTER"/>
    <property type="match status" value="1"/>
</dbReference>
<feature type="transmembrane region" description="Helical" evidence="8">
    <location>
        <begin position="365"/>
        <end position="383"/>
    </location>
</feature>
<feature type="transmembrane region" description="Helical" evidence="8">
    <location>
        <begin position="15"/>
        <end position="39"/>
    </location>
</feature>
<accession>A0A3B1A6E6</accession>
<sequence>MENNILELQYALDTFYFLVCGALVMWMAAGFSMLEAGLVRSKNTTEILTKNVTLFAIACTSYLVIGYDIMYGGGVLLDSIALDGVKIPEGTEDIAAAVTAGVLAESAEAGFGGGSVYANASDFFFQVVFVATAMSIVSGAVAERMKLWAFMVFAVAMTAFIYPMEGAWTWNSEPVFGMFALMGDITNEAGEVVMTGFGFKDFAGSGIVHLAGASAALAGVILLGARKGKYGADGKVNPILGANLPLATLGTFILWMGWFGFNGGSVLKLGDIASANSVAMVFLNTNAAAAGGVIAAIIVARIMFGKADLTMALNGALAGLVAITASPDTPTAMWATIIGGIGGAIVVFSIVMLDKLKIDDPVGAISVHGVVGVWGLLAVPITADGTTLTAQIVGALTIFIWVFGASFVAWFIIKMVMGLRVSEEEEYEGLDIAECGMEAYPEFTGSKGSGI</sequence>
<feature type="transmembrane region" description="Helical" evidence="8">
    <location>
        <begin position="147"/>
        <end position="164"/>
    </location>
</feature>
<dbReference type="InterPro" id="IPR019879">
    <property type="entry name" value="Ammonium_transptr_marine"/>
</dbReference>
<feature type="domain" description="Ammonium transporter AmtB-like" evidence="9">
    <location>
        <begin position="17"/>
        <end position="440"/>
    </location>
</feature>
<keyword evidence="6 8" id="KW-0472">Membrane</keyword>
<dbReference type="AlphaFoldDB" id="A0A3B1A6E6"/>
<evidence type="ECO:0000256" key="8">
    <source>
        <dbReference type="SAM" id="Phobius"/>
    </source>
</evidence>
<feature type="transmembrane region" description="Helical" evidence="8">
    <location>
        <begin position="236"/>
        <end position="258"/>
    </location>
</feature>
<comment type="subcellular location">
    <subcellularLocation>
        <location evidence="1">Membrane</location>
        <topology evidence="1">Multi-pass membrane protein</topology>
    </subcellularLocation>
</comment>